<comment type="caution">
    <text evidence="2">The sequence shown here is derived from an EMBL/GenBank/DDBJ whole genome shotgun (WGS) entry which is preliminary data.</text>
</comment>
<dbReference type="Proteomes" id="UP000528964">
    <property type="component" value="Unassembled WGS sequence"/>
</dbReference>
<evidence type="ECO:0008006" key="4">
    <source>
        <dbReference type="Google" id="ProtNLM"/>
    </source>
</evidence>
<protein>
    <recommendedName>
        <fullName evidence="4">Lipoprotein</fullName>
    </recommendedName>
</protein>
<dbReference type="EMBL" id="JACIDR010000003">
    <property type="protein sequence ID" value="MBB3973376.1"/>
    <property type="molecule type" value="Genomic_DNA"/>
</dbReference>
<proteinExistence type="predicted"/>
<reference evidence="2 3" key="1">
    <citation type="submission" date="2020-08" db="EMBL/GenBank/DDBJ databases">
        <title>Genomic Encyclopedia of Type Strains, Phase IV (KMG-IV): sequencing the most valuable type-strain genomes for metagenomic binning, comparative biology and taxonomic classification.</title>
        <authorList>
            <person name="Goeker M."/>
        </authorList>
    </citation>
    <scope>NUCLEOTIDE SEQUENCE [LARGE SCALE GENOMIC DNA]</scope>
    <source>
        <strain evidence="2 3">DSM 25481</strain>
    </source>
</reference>
<keyword evidence="3" id="KW-1185">Reference proteome</keyword>
<evidence type="ECO:0000256" key="1">
    <source>
        <dbReference type="SAM" id="SignalP"/>
    </source>
</evidence>
<sequence>MMPIWRAAPTIAAAATLAACSSANQRVAHADFGTTKALATTGALRLVTERARPGYQPVVCSEPSPDYAVAFGRTAKATLVVNGAAPPPEATVGAATAAAAGAPVGSGAAGFDGSTTEEVHKGDGRAAAVLALRDGLYAACQSYANGIIGHDAYAVILSQYGHLLVALLGGRADPAKPGAVTVATADARKSTLSTLLVACVSGHDRTRIGSGGPNPILTTTFCRNVMAAALRQATGPESRRATAIAK</sequence>
<feature type="signal peptide" evidence="1">
    <location>
        <begin position="1"/>
        <end position="30"/>
    </location>
</feature>
<accession>A0A7W6D2D8</accession>
<organism evidence="2 3">
    <name type="scientific">Hansschlegelia beijingensis</name>
    <dbReference type="NCBI Taxonomy" id="1133344"/>
    <lineage>
        <taxon>Bacteria</taxon>
        <taxon>Pseudomonadati</taxon>
        <taxon>Pseudomonadota</taxon>
        <taxon>Alphaproteobacteria</taxon>
        <taxon>Hyphomicrobiales</taxon>
        <taxon>Methylopilaceae</taxon>
        <taxon>Hansschlegelia</taxon>
    </lineage>
</organism>
<evidence type="ECO:0000313" key="3">
    <source>
        <dbReference type="Proteomes" id="UP000528964"/>
    </source>
</evidence>
<dbReference type="RefSeq" id="WP_183395256.1">
    <property type="nucleotide sequence ID" value="NZ_JACIDR010000003.1"/>
</dbReference>
<dbReference type="AlphaFoldDB" id="A0A7W6D2D8"/>
<feature type="chain" id="PRO_5030999945" description="Lipoprotein" evidence="1">
    <location>
        <begin position="31"/>
        <end position="246"/>
    </location>
</feature>
<gene>
    <name evidence="2" type="ORF">GGR24_002046</name>
</gene>
<name>A0A7W6D2D8_9HYPH</name>
<evidence type="ECO:0000313" key="2">
    <source>
        <dbReference type="EMBL" id="MBB3973376.1"/>
    </source>
</evidence>
<dbReference type="PROSITE" id="PS51257">
    <property type="entry name" value="PROKAR_LIPOPROTEIN"/>
    <property type="match status" value="1"/>
</dbReference>
<keyword evidence="1" id="KW-0732">Signal</keyword>